<keyword evidence="1" id="KW-0812">Transmembrane</keyword>
<evidence type="ECO:0000313" key="2">
    <source>
        <dbReference type="EMBL" id="RWR21138.1"/>
    </source>
</evidence>
<evidence type="ECO:0000256" key="1">
    <source>
        <dbReference type="SAM" id="Phobius"/>
    </source>
</evidence>
<dbReference type="RefSeq" id="WP_128208730.1">
    <property type="nucleotide sequence ID" value="NZ_JBHRSO010000018.1"/>
</dbReference>
<evidence type="ECO:0000313" key="3">
    <source>
        <dbReference type="Proteomes" id="UP000284476"/>
    </source>
</evidence>
<feature type="transmembrane region" description="Helical" evidence="1">
    <location>
        <begin position="124"/>
        <end position="145"/>
    </location>
</feature>
<keyword evidence="1" id="KW-0472">Membrane</keyword>
<sequence>MNTVFLYGALAKEFGREHRFNIETAAEAIDALRANFPRFFNTIRHGHYRVIVGNDRKTGLPLDETEMPAFNLAMKPIHIIPVTKGRKRGGVGKVIAGVALIGLSAMTGGSALMGTALWQGGMTLGGMTGAMGMGLALTGAASLIAPQQKAGETKQSFTMSGPTNDTREGGIVPIAYGEVITGGMMINGAVSINKKDNTTSSDVLANFLR</sequence>
<comment type="caution">
    <text evidence="2">The sequence shown here is derived from an EMBL/GenBank/DDBJ whole genome shotgun (WGS) entry which is preliminary data.</text>
</comment>
<feature type="transmembrane region" description="Helical" evidence="1">
    <location>
        <begin position="94"/>
        <end position="118"/>
    </location>
</feature>
<name>A0A443JKQ4_9RHOB</name>
<reference evidence="2 3" key="1">
    <citation type="submission" date="2019-01" db="EMBL/GenBank/DDBJ databases">
        <title>Sinorhodobacter populi sp. nov. isolated from the symptomatic bark tissue of Populus euramericana canker.</title>
        <authorList>
            <person name="Xu G."/>
        </authorList>
    </citation>
    <scope>NUCLEOTIDE SEQUENCE [LARGE SCALE GENOMIC DNA]</scope>
    <source>
        <strain evidence="2 3">SK2B-1</strain>
    </source>
</reference>
<proteinExistence type="predicted"/>
<dbReference type="AlphaFoldDB" id="A0A443JKQ4"/>
<gene>
    <name evidence="2" type="ORF">D2T30_09855</name>
</gene>
<accession>A0A443JKQ4</accession>
<keyword evidence="1" id="KW-1133">Transmembrane helix</keyword>
<protein>
    <submittedName>
        <fullName evidence="2">Tail assembly protein</fullName>
    </submittedName>
</protein>
<organism evidence="2 3">
    <name type="scientific">Paenirhodobacter populi</name>
    <dbReference type="NCBI Taxonomy" id="2306993"/>
    <lineage>
        <taxon>Bacteria</taxon>
        <taxon>Pseudomonadati</taxon>
        <taxon>Pseudomonadota</taxon>
        <taxon>Alphaproteobacteria</taxon>
        <taxon>Rhodobacterales</taxon>
        <taxon>Rhodobacter group</taxon>
        <taxon>Paenirhodobacter</taxon>
    </lineage>
</organism>
<dbReference type="EMBL" id="SAUZ01000010">
    <property type="protein sequence ID" value="RWR21138.1"/>
    <property type="molecule type" value="Genomic_DNA"/>
</dbReference>
<dbReference type="Proteomes" id="UP000284476">
    <property type="component" value="Unassembled WGS sequence"/>
</dbReference>